<proteinExistence type="predicted"/>
<dbReference type="EMBL" id="ASPP01009261">
    <property type="protein sequence ID" value="ETO24370.1"/>
    <property type="molecule type" value="Genomic_DNA"/>
</dbReference>
<protein>
    <submittedName>
        <fullName evidence="2">Uncharacterized protein</fullName>
    </submittedName>
</protein>
<evidence type="ECO:0000256" key="1">
    <source>
        <dbReference type="SAM" id="MobiDB-lite"/>
    </source>
</evidence>
<sequence length="165" mass="19608">MTQAIENTHEEKERILGCLVPPSQKNEQIKFLLEWKQEKLKWNVKLGKNLRLIRVSLRELMELCPEQRKKQMKNQAQHLQQVLAQWKHPNASDDILDHTVVFCFHEKWRPTLQQSKSDDINFIEEINDNDTEQNRGGRTQANESDNDSDDDGKYGVYYLKKKKKF</sequence>
<comment type="caution">
    <text evidence="2">The sequence shown here is derived from an EMBL/GenBank/DDBJ whole genome shotgun (WGS) entry which is preliminary data.</text>
</comment>
<evidence type="ECO:0000313" key="3">
    <source>
        <dbReference type="Proteomes" id="UP000023152"/>
    </source>
</evidence>
<feature type="compositionally biased region" description="Polar residues" evidence="1">
    <location>
        <begin position="134"/>
        <end position="143"/>
    </location>
</feature>
<dbReference type="AlphaFoldDB" id="X6NDJ8"/>
<name>X6NDJ8_RETFI</name>
<dbReference type="Proteomes" id="UP000023152">
    <property type="component" value="Unassembled WGS sequence"/>
</dbReference>
<keyword evidence="3" id="KW-1185">Reference proteome</keyword>
<feature type="region of interest" description="Disordered" evidence="1">
    <location>
        <begin position="125"/>
        <end position="154"/>
    </location>
</feature>
<gene>
    <name evidence="2" type="ORF">RFI_12786</name>
</gene>
<accession>X6NDJ8</accession>
<organism evidence="2 3">
    <name type="scientific">Reticulomyxa filosa</name>
    <dbReference type="NCBI Taxonomy" id="46433"/>
    <lineage>
        <taxon>Eukaryota</taxon>
        <taxon>Sar</taxon>
        <taxon>Rhizaria</taxon>
        <taxon>Retaria</taxon>
        <taxon>Foraminifera</taxon>
        <taxon>Monothalamids</taxon>
        <taxon>Reticulomyxidae</taxon>
        <taxon>Reticulomyxa</taxon>
    </lineage>
</organism>
<reference evidence="2 3" key="1">
    <citation type="journal article" date="2013" name="Curr. Biol.">
        <title>The Genome of the Foraminiferan Reticulomyxa filosa.</title>
        <authorList>
            <person name="Glockner G."/>
            <person name="Hulsmann N."/>
            <person name="Schleicher M."/>
            <person name="Noegel A.A."/>
            <person name="Eichinger L."/>
            <person name="Gallinger C."/>
            <person name="Pawlowski J."/>
            <person name="Sierra R."/>
            <person name="Euteneuer U."/>
            <person name="Pillet L."/>
            <person name="Moustafa A."/>
            <person name="Platzer M."/>
            <person name="Groth M."/>
            <person name="Szafranski K."/>
            <person name="Schliwa M."/>
        </authorList>
    </citation>
    <scope>NUCLEOTIDE SEQUENCE [LARGE SCALE GENOMIC DNA]</scope>
</reference>
<evidence type="ECO:0000313" key="2">
    <source>
        <dbReference type="EMBL" id="ETO24370.1"/>
    </source>
</evidence>